<dbReference type="Pfam" id="PF12833">
    <property type="entry name" value="HTH_18"/>
    <property type="match status" value="1"/>
</dbReference>
<dbReference type="InterPro" id="IPR018062">
    <property type="entry name" value="HTH_AraC-typ_CS"/>
</dbReference>
<dbReference type="PROSITE" id="PS00041">
    <property type="entry name" value="HTH_ARAC_FAMILY_1"/>
    <property type="match status" value="1"/>
</dbReference>
<reference evidence="5 6" key="1">
    <citation type="journal article" date="2007" name="Nat. Biotechnol.">
        <title>Complete genome sequence of the myxobacterium Sorangium cellulosum.</title>
        <authorList>
            <person name="Schneiker S."/>
            <person name="Perlova O."/>
            <person name="Kaiser O."/>
            <person name="Gerth K."/>
            <person name="Alici A."/>
            <person name="Altmeyer M.O."/>
            <person name="Bartels D."/>
            <person name="Bekel T."/>
            <person name="Beyer S."/>
            <person name="Bode E."/>
            <person name="Bode H.B."/>
            <person name="Bolten C.J."/>
            <person name="Choudhuri J.V."/>
            <person name="Doss S."/>
            <person name="Elnakady Y.A."/>
            <person name="Frank B."/>
            <person name="Gaigalat L."/>
            <person name="Goesmann A."/>
            <person name="Groeger C."/>
            <person name="Gross F."/>
            <person name="Jelsbak L."/>
            <person name="Jelsbak L."/>
            <person name="Kalinowski J."/>
            <person name="Kegler C."/>
            <person name="Knauber T."/>
            <person name="Konietzny S."/>
            <person name="Kopp M."/>
            <person name="Krause L."/>
            <person name="Krug D."/>
            <person name="Linke B."/>
            <person name="Mahmud T."/>
            <person name="Martinez-Arias R."/>
            <person name="McHardy A.C."/>
            <person name="Merai M."/>
            <person name="Meyer F."/>
            <person name="Mormann S."/>
            <person name="Munoz-Dorado J."/>
            <person name="Perez J."/>
            <person name="Pradella S."/>
            <person name="Rachid S."/>
            <person name="Raddatz G."/>
            <person name="Rosenau F."/>
            <person name="Rueckert C."/>
            <person name="Sasse F."/>
            <person name="Scharfe M."/>
            <person name="Schuster S.C."/>
            <person name="Suen G."/>
            <person name="Treuner-Lange A."/>
            <person name="Velicer G.J."/>
            <person name="Vorholter F.-J."/>
            <person name="Weissman K.J."/>
            <person name="Welch R.D."/>
            <person name="Wenzel S.C."/>
            <person name="Whitworth D.E."/>
            <person name="Wilhelm S."/>
            <person name="Wittmann C."/>
            <person name="Bloecker H."/>
            <person name="Puehler A."/>
            <person name="Mueller R."/>
        </authorList>
    </citation>
    <scope>NUCLEOTIDE SEQUENCE [LARGE SCALE GENOMIC DNA]</scope>
    <source>
        <strain evidence="6">So ce56</strain>
    </source>
</reference>
<dbReference type="Gene3D" id="1.10.10.60">
    <property type="entry name" value="Homeodomain-like"/>
    <property type="match status" value="1"/>
</dbReference>
<dbReference type="HOGENOM" id="CLU_073078_1_0_7"/>
<feature type="domain" description="HTH araC/xylS-type" evidence="4">
    <location>
        <begin position="161"/>
        <end position="261"/>
    </location>
</feature>
<proteinExistence type="predicted"/>
<keyword evidence="3" id="KW-0804">Transcription</keyword>
<dbReference type="AlphaFoldDB" id="A9F5T2"/>
<evidence type="ECO:0000256" key="1">
    <source>
        <dbReference type="ARBA" id="ARBA00023015"/>
    </source>
</evidence>
<dbReference type="InterPro" id="IPR050204">
    <property type="entry name" value="AraC_XylS_family_regulators"/>
</dbReference>
<evidence type="ECO:0000256" key="3">
    <source>
        <dbReference type="ARBA" id="ARBA00023163"/>
    </source>
</evidence>
<keyword evidence="6" id="KW-1185">Reference proteome</keyword>
<dbReference type="GO" id="GO:0003700">
    <property type="term" value="F:DNA-binding transcription factor activity"/>
    <property type="evidence" value="ECO:0007669"/>
    <property type="project" value="InterPro"/>
</dbReference>
<dbReference type="GO" id="GO:0043565">
    <property type="term" value="F:sequence-specific DNA binding"/>
    <property type="evidence" value="ECO:0007669"/>
    <property type="project" value="InterPro"/>
</dbReference>
<protein>
    <submittedName>
        <fullName evidence="5">Transcriptional regulator, AraC family</fullName>
    </submittedName>
</protein>
<dbReference type="eggNOG" id="COG2207">
    <property type="taxonomic scope" value="Bacteria"/>
</dbReference>
<accession>A9F5T2</accession>
<keyword evidence="2" id="KW-0238">DNA-binding</keyword>
<dbReference type="InterPro" id="IPR018060">
    <property type="entry name" value="HTH_AraC"/>
</dbReference>
<dbReference type="KEGG" id="scl:sce7665"/>
<evidence type="ECO:0000313" key="5">
    <source>
        <dbReference type="EMBL" id="CAN97834.1"/>
    </source>
</evidence>
<evidence type="ECO:0000259" key="4">
    <source>
        <dbReference type="PROSITE" id="PS01124"/>
    </source>
</evidence>
<dbReference type="PANTHER" id="PTHR46796">
    <property type="entry name" value="HTH-TYPE TRANSCRIPTIONAL ACTIVATOR RHAS-RELATED"/>
    <property type="match status" value="1"/>
</dbReference>
<organism evidence="5 6">
    <name type="scientific">Sorangium cellulosum (strain So ce56)</name>
    <name type="common">Polyangium cellulosum (strain So ce56)</name>
    <dbReference type="NCBI Taxonomy" id="448385"/>
    <lineage>
        <taxon>Bacteria</taxon>
        <taxon>Pseudomonadati</taxon>
        <taxon>Myxococcota</taxon>
        <taxon>Polyangia</taxon>
        <taxon>Polyangiales</taxon>
        <taxon>Polyangiaceae</taxon>
        <taxon>Sorangium</taxon>
    </lineage>
</organism>
<evidence type="ECO:0000313" key="6">
    <source>
        <dbReference type="Proteomes" id="UP000002139"/>
    </source>
</evidence>
<dbReference type="Proteomes" id="UP000002139">
    <property type="component" value="Chromosome"/>
</dbReference>
<gene>
    <name evidence="5" type="ordered locus">sce7665</name>
</gene>
<sequence length="276" mass="28549">MRRLRRLRRSRPRDVLSSVTALEHTALVGHGGVHIIEGAGGTRRHALHLVKLVVPVEGPLEIEAEVGRPFEVSAPVLTGAGVAHSIGSPGATVTTFLAPEGLGAGAQAAARGRVLVLEGAQADRARAAARDVLRGGLDHAATHALMKACAGAFAGGPPVDRRVLRAMRRLAEQAPGRPALGPLAAAEGLSRSRLSHLFHGAFGHPLRDYVTFLRVRTAIGALMDGAPLAQAALAGGFHDQAHLARAIVATLGRTPGSIARSRFVQAEATAGAMVIP</sequence>
<name>A9F5T2_SORC5</name>
<keyword evidence="1" id="KW-0805">Transcription regulation</keyword>
<evidence type="ECO:0000256" key="2">
    <source>
        <dbReference type="ARBA" id="ARBA00023125"/>
    </source>
</evidence>
<dbReference type="PROSITE" id="PS01124">
    <property type="entry name" value="HTH_ARAC_FAMILY_2"/>
    <property type="match status" value="1"/>
</dbReference>
<dbReference type="EMBL" id="AM746676">
    <property type="protein sequence ID" value="CAN97834.1"/>
    <property type="molecule type" value="Genomic_DNA"/>
</dbReference>
<dbReference type="SMART" id="SM00342">
    <property type="entry name" value="HTH_ARAC"/>
    <property type="match status" value="1"/>
</dbReference>
<dbReference type="STRING" id="448385.sce7665"/>
<dbReference type="BioCyc" id="SCEL448385:SCE_RS39265-MONOMER"/>